<evidence type="ECO:0000256" key="1">
    <source>
        <dbReference type="SAM" id="MobiDB-lite"/>
    </source>
</evidence>
<evidence type="ECO:0000313" key="2">
    <source>
        <dbReference type="EMBL" id="CAH0384255.1"/>
    </source>
</evidence>
<sequence>MRPPSPPRFNADIANQENTEPNMPAMMMCTQLAGRAIIRVVTRCNDAQENNNLAHVDVDLGSYVRGTTIYCGMVGSARLRVDIQTCSFSQPDG</sequence>
<name>A0A9P0A2A8_BEMTA</name>
<reference evidence="2" key="1">
    <citation type="submission" date="2021-12" db="EMBL/GenBank/DDBJ databases">
        <authorList>
            <person name="King R."/>
        </authorList>
    </citation>
    <scope>NUCLEOTIDE SEQUENCE</scope>
</reference>
<dbReference type="EMBL" id="OU963863">
    <property type="protein sequence ID" value="CAH0384255.1"/>
    <property type="molecule type" value="Genomic_DNA"/>
</dbReference>
<dbReference type="Proteomes" id="UP001152759">
    <property type="component" value="Chromosome 2"/>
</dbReference>
<keyword evidence="3" id="KW-1185">Reference proteome</keyword>
<protein>
    <submittedName>
        <fullName evidence="2">Uncharacterized protein</fullName>
    </submittedName>
</protein>
<gene>
    <name evidence="2" type="ORF">BEMITA_LOCUS3609</name>
</gene>
<proteinExistence type="predicted"/>
<evidence type="ECO:0000313" key="3">
    <source>
        <dbReference type="Proteomes" id="UP001152759"/>
    </source>
</evidence>
<feature type="region of interest" description="Disordered" evidence="1">
    <location>
        <begin position="1"/>
        <end position="21"/>
    </location>
</feature>
<organism evidence="2 3">
    <name type="scientific">Bemisia tabaci</name>
    <name type="common">Sweetpotato whitefly</name>
    <name type="synonym">Aleurodes tabaci</name>
    <dbReference type="NCBI Taxonomy" id="7038"/>
    <lineage>
        <taxon>Eukaryota</taxon>
        <taxon>Metazoa</taxon>
        <taxon>Ecdysozoa</taxon>
        <taxon>Arthropoda</taxon>
        <taxon>Hexapoda</taxon>
        <taxon>Insecta</taxon>
        <taxon>Pterygota</taxon>
        <taxon>Neoptera</taxon>
        <taxon>Paraneoptera</taxon>
        <taxon>Hemiptera</taxon>
        <taxon>Sternorrhyncha</taxon>
        <taxon>Aleyrodoidea</taxon>
        <taxon>Aleyrodidae</taxon>
        <taxon>Aleyrodinae</taxon>
        <taxon>Bemisia</taxon>
    </lineage>
</organism>
<accession>A0A9P0A2A8</accession>
<dbReference type="AlphaFoldDB" id="A0A9P0A2A8"/>